<name>A0A0C2WZI0_SERVB</name>
<gene>
    <name evidence="1" type="ORF">M408DRAFT_28521</name>
</gene>
<organism evidence="1 2">
    <name type="scientific">Serendipita vermifera MAFF 305830</name>
    <dbReference type="NCBI Taxonomy" id="933852"/>
    <lineage>
        <taxon>Eukaryota</taxon>
        <taxon>Fungi</taxon>
        <taxon>Dikarya</taxon>
        <taxon>Basidiomycota</taxon>
        <taxon>Agaricomycotina</taxon>
        <taxon>Agaricomycetes</taxon>
        <taxon>Sebacinales</taxon>
        <taxon>Serendipitaceae</taxon>
        <taxon>Serendipita</taxon>
    </lineage>
</organism>
<dbReference type="AlphaFoldDB" id="A0A0C2WZI0"/>
<dbReference type="HOGENOM" id="CLU_1092199_0_0_1"/>
<dbReference type="Proteomes" id="UP000054097">
    <property type="component" value="Unassembled WGS sequence"/>
</dbReference>
<accession>A0A0C2WZI0</accession>
<dbReference type="EMBL" id="KN824350">
    <property type="protein sequence ID" value="KIM22682.1"/>
    <property type="molecule type" value="Genomic_DNA"/>
</dbReference>
<reference evidence="2" key="2">
    <citation type="submission" date="2015-01" db="EMBL/GenBank/DDBJ databases">
        <title>Evolutionary Origins and Diversification of the Mycorrhizal Mutualists.</title>
        <authorList>
            <consortium name="DOE Joint Genome Institute"/>
            <consortium name="Mycorrhizal Genomics Consortium"/>
            <person name="Kohler A."/>
            <person name="Kuo A."/>
            <person name="Nagy L.G."/>
            <person name="Floudas D."/>
            <person name="Copeland A."/>
            <person name="Barry K.W."/>
            <person name="Cichocki N."/>
            <person name="Veneault-Fourrey C."/>
            <person name="LaButti K."/>
            <person name="Lindquist E.A."/>
            <person name="Lipzen A."/>
            <person name="Lundell T."/>
            <person name="Morin E."/>
            <person name="Murat C."/>
            <person name="Riley R."/>
            <person name="Ohm R."/>
            <person name="Sun H."/>
            <person name="Tunlid A."/>
            <person name="Henrissat B."/>
            <person name="Grigoriev I.V."/>
            <person name="Hibbett D.S."/>
            <person name="Martin F."/>
        </authorList>
    </citation>
    <scope>NUCLEOTIDE SEQUENCE [LARGE SCALE GENOMIC DNA]</scope>
    <source>
        <strain evidence="2">MAFF 305830</strain>
    </source>
</reference>
<feature type="non-terminal residue" evidence="1">
    <location>
        <position position="255"/>
    </location>
</feature>
<keyword evidence="2" id="KW-1185">Reference proteome</keyword>
<sequence>MPEFGFLKKPFKWNKSRRGRMTPPNPPTDLLDVASSISKAMDLRDPIKVTIGALKKVLEIAKSRDSLGEEWTVPLRRLLFYHDTLESQNNHLDDDFKVDQTPPPPEPTVIRSLETELNKVYRMLCESRTAESSAINSDTDGTPGGERITKTIAYMDKIFEEYTDALHKFAAQSIIQFKPHQPQFNQGSASDAHQLRKVLPNVYGVQHVPCLSGTREKTLAHLSKWANEKTDANPIVLLLDVAGSGKSTVAKHMAN</sequence>
<dbReference type="OrthoDB" id="5106486at2759"/>
<evidence type="ECO:0000313" key="2">
    <source>
        <dbReference type="Proteomes" id="UP000054097"/>
    </source>
</evidence>
<protein>
    <submittedName>
        <fullName evidence="1">Uncharacterized protein</fullName>
    </submittedName>
</protein>
<proteinExistence type="predicted"/>
<reference evidence="1 2" key="1">
    <citation type="submission" date="2014-04" db="EMBL/GenBank/DDBJ databases">
        <authorList>
            <consortium name="DOE Joint Genome Institute"/>
            <person name="Kuo A."/>
            <person name="Zuccaro A."/>
            <person name="Kohler A."/>
            <person name="Nagy L.G."/>
            <person name="Floudas D."/>
            <person name="Copeland A."/>
            <person name="Barry K.W."/>
            <person name="Cichocki N."/>
            <person name="Veneault-Fourrey C."/>
            <person name="LaButti K."/>
            <person name="Lindquist E.A."/>
            <person name="Lipzen A."/>
            <person name="Lundell T."/>
            <person name="Morin E."/>
            <person name="Murat C."/>
            <person name="Sun H."/>
            <person name="Tunlid A."/>
            <person name="Henrissat B."/>
            <person name="Grigoriev I.V."/>
            <person name="Hibbett D.S."/>
            <person name="Martin F."/>
            <person name="Nordberg H.P."/>
            <person name="Cantor M.N."/>
            <person name="Hua S.X."/>
        </authorList>
    </citation>
    <scope>NUCLEOTIDE SEQUENCE [LARGE SCALE GENOMIC DNA]</scope>
    <source>
        <strain evidence="1 2">MAFF 305830</strain>
    </source>
</reference>
<evidence type="ECO:0000313" key="1">
    <source>
        <dbReference type="EMBL" id="KIM22682.1"/>
    </source>
</evidence>